<evidence type="ECO:0000259" key="1">
    <source>
        <dbReference type="Pfam" id="PF10493"/>
    </source>
</evidence>
<dbReference type="EMBL" id="JAXCGZ010018990">
    <property type="protein sequence ID" value="KAK7066872.1"/>
    <property type="molecule type" value="Genomic_DNA"/>
</dbReference>
<reference evidence="2 3" key="1">
    <citation type="submission" date="2023-11" db="EMBL/GenBank/DDBJ databases">
        <title>Halocaridina rubra genome assembly.</title>
        <authorList>
            <person name="Smith C."/>
        </authorList>
    </citation>
    <scope>NUCLEOTIDE SEQUENCE [LARGE SCALE GENOMIC DNA]</scope>
    <source>
        <strain evidence="2">EP-1</strain>
        <tissue evidence="2">Whole</tissue>
    </source>
</reference>
<dbReference type="AlphaFoldDB" id="A0AAN8WKV5"/>
<evidence type="ECO:0000313" key="3">
    <source>
        <dbReference type="Proteomes" id="UP001381693"/>
    </source>
</evidence>
<sequence length="316" mass="35804">MILAEEWKENCTDTKAAEAYERMNSRYTQLAVEHALHKYGLAKPKYISLKLTLNDLIFTLYQHPSLHALATLNTYSMPDINSCVSDICSVAGFRPVSNQSDLLEKWLPPPESVEGLWRSQRPNPQALTLVTDLYCDYKVMTASLWGAFLTQLTNILKLGQVVILTLERILLQIQSLSHLWVVPAFTTAWTAIINYPFLKASSPISESSLSACVHSIDLLLRHCLVVLLMAPLLKHCTNLYLPVLALATASADQVESQDIRAMAEKILQSKLFDRYDKLKQLFSIPRHVEDVIECLKERVELLKSFCIPLAWILIYS</sequence>
<dbReference type="GO" id="GO:0000070">
    <property type="term" value="P:mitotic sister chromatid segregation"/>
    <property type="evidence" value="ECO:0007669"/>
    <property type="project" value="TreeGrafter"/>
</dbReference>
<dbReference type="InterPro" id="IPR019527">
    <property type="entry name" value="RZZ-complex_KNTC1/ROD_C"/>
</dbReference>
<name>A0AAN8WKV5_HALRR</name>
<organism evidence="2 3">
    <name type="scientific">Halocaridina rubra</name>
    <name type="common">Hawaiian red shrimp</name>
    <dbReference type="NCBI Taxonomy" id="373956"/>
    <lineage>
        <taxon>Eukaryota</taxon>
        <taxon>Metazoa</taxon>
        <taxon>Ecdysozoa</taxon>
        <taxon>Arthropoda</taxon>
        <taxon>Crustacea</taxon>
        <taxon>Multicrustacea</taxon>
        <taxon>Malacostraca</taxon>
        <taxon>Eumalacostraca</taxon>
        <taxon>Eucarida</taxon>
        <taxon>Decapoda</taxon>
        <taxon>Pleocyemata</taxon>
        <taxon>Caridea</taxon>
        <taxon>Atyoidea</taxon>
        <taxon>Atyidae</taxon>
        <taxon>Halocaridina</taxon>
    </lineage>
</organism>
<feature type="domain" description="RZZ complex subunit KNTC1/ROD C-terminal" evidence="1">
    <location>
        <begin position="113"/>
        <end position="262"/>
    </location>
</feature>
<keyword evidence="3" id="KW-1185">Reference proteome</keyword>
<dbReference type="GO" id="GO:1903394">
    <property type="term" value="P:protein localization to kinetochore involved in kinetochore assembly"/>
    <property type="evidence" value="ECO:0007669"/>
    <property type="project" value="TreeGrafter"/>
</dbReference>
<dbReference type="Pfam" id="PF10493">
    <property type="entry name" value="Rod_C"/>
    <property type="match status" value="2"/>
</dbReference>
<dbReference type="Proteomes" id="UP001381693">
    <property type="component" value="Unassembled WGS sequence"/>
</dbReference>
<dbReference type="GO" id="GO:0005737">
    <property type="term" value="C:cytoplasm"/>
    <property type="evidence" value="ECO:0007669"/>
    <property type="project" value="TreeGrafter"/>
</dbReference>
<protein>
    <recommendedName>
        <fullName evidence="1">RZZ complex subunit KNTC1/ROD C-terminal domain-containing protein</fullName>
    </recommendedName>
</protein>
<dbReference type="PANTHER" id="PTHR15688">
    <property type="entry name" value="KINETOCHORE-ASSOCIATED PROTEIN 1"/>
    <property type="match status" value="1"/>
</dbReference>
<dbReference type="GO" id="GO:0005828">
    <property type="term" value="C:kinetochore microtubule"/>
    <property type="evidence" value="ECO:0007669"/>
    <property type="project" value="TreeGrafter"/>
</dbReference>
<gene>
    <name evidence="2" type="ORF">SK128_011251</name>
</gene>
<dbReference type="InterPro" id="IPR052802">
    <property type="entry name" value="KNTC1"/>
</dbReference>
<proteinExistence type="predicted"/>
<dbReference type="GO" id="GO:0031267">
    <property type="term" value="F:small GTPase binding"/>
    <property type="evidence" value="ECO:0007669"/>
    <property type="project" value="TreeGrafter"/>
</dbReference>
<dbReference type="GO" id="GO:0007094">
    <property type="term" value="P:mitotic spindle assembly checkpoint signaling"/>
    <property type="evidence" value="ECO:0007669"/>
    <property type="project" value="TreeGrafter"/>
</dbReference>
<feature type="domain" description="RZZ complex subunit KNTC1/ROD C-terminal" evidence="1">
    <location>
        <begin position="3"/>
        <end position="109"/>
    </location>
</feature>
<evidence type="ECO:0000313" key="2">
    <source>
        <dbReference type="EMBL" id="KAK7066872.1"/>
    </source>
</evidence>
<dbReference type="PANTHER" id="PTHR15688:SF1">
    <property type="entry name" value="KINETOCHORE-ASSOCIATED PROTEIN 1"/>
    <property type="match status" value="1"/>
</dbReference>
<dbReference type="GO" id="GO:1990423">
    <property type="term" value="C:RZZ complex"/>
    <property type="evidence" value="ECO:0007669"/>
    <property type="project" value="TreeGrafter"/>
</dbReference>
<accession>A0AAN8WKV5</accession>
<comment type="caution">
    <text evidence="2">The sequence shown here is derived from an EMBL/GenBank/DDBJ whole genome shotgun (WGS) entry which is preliminary data.</text>
</comment>